<proteinExistence type="inferred from homology"/>
<evidence type="ECO:0000256" key="4">
    <source>
        <dbReference type="ARBA" id="ARBA00023163"/>
    </source>
</evidence>
<dbReference type="PRINTS" id="PR00039">
    <property type="entry name" value="HTHLYSR"/>
</dbReference>
<evidence type="ECO:0000259" key="5">
    <source>
        <dbReference type="PROSITE" id="PS50931"/>
    </source>
</evidence>
<dbReference type="Gene3D" id="1.10.10.10">
    <property type="entry name" value="Winged helix-like DNA-binding domain superfamily/Winged helix DNA-binding domain"/>
    <property type="match status" value="1"/>
</dbReference>
<dbReference type="OrthoDB" id="8479357at2"/>
<name>A0A5F2BNN3_9LEPT</name>
<keyword evidence="4" id="KW-0804">Transcription</keyword>
<organism evidence="6 7">
    <name type="scientific">Leptospira barantonii</name>
    <dbReference type="NCBI Taxonomy" id="2023184"/>
    <lineage>
        <taxon>Bacteria</taxon>
        <taxon>Pseudomonadati</taxon>
        <taxon>Spirochaetota</taxon>
        <taxon>Spirochaetia</taxon>
        <taxon>Leptospirales</taxon>
        <taxon>Leptospiraceae</taxon>
        <taxon>Leptospira</taxon>
    </lineage>
</organism>
<evidence type="ECO:0000256" key="3">
    <source>
        <dbReference type="ARBA" id="ARBA00023125"/>
    </source>
</evidence>
<dbReference type="PANTHER" id="PTHR30126:SF40">
    <property type="entry name" value="HTH-TYPE TRANSCRIPTIONAL REGULATOR GLTR"/>
    <property type="match status" value="1"/>
</dbReference>
<dbReference type="GO" id="GO:0003700">
    <property type="term" value="F:DNA-binding transcription factor activity"/>
    <property type="evidence" value="ECO:0007669"/>
    <property type="project" value="InterPro"/>
</dbReference>
<dbReference type="FunFam" id="1.10.10.10:FF:000001">
    <property type="entry name" value="LysR family transcriptional regulator"/>
    <property type="match status" value="1"/>
</dbReference>
<sequence length="290" mass="32454">MEISSLKIFREVAQEGSFTKAAEKLHYVQSNVTMRIQLLERELGDRLFQRTKAGVILTPKGKILLEYADKIIFFSDEAQKALSASGDPQGALRIGSGETTSSIRLPSYIAKFHSKFPKVKLSIHPGNTGDLLQGLIKRELDGAFLYEDFSHPETVSRPIFTENLKVVTPKNFRTLKALTSSLDNLSILVFKPGCIFRNRLEQWLLSQKIGPRTVVELNSMDSILSCVTAGMGISLLPESILKSRKLDRFVSSFPIPKEFSLVRTFFVFRKDVSPTTALNEFKDGLFSSVS</sequence>
<evidence type="ECO:0000313" key="6">
    <source>
        <dbReference type="EMBL" id="TGM07185.1"/>
    </source>
</evidence>
<keyword evidence="3" id="KW-0238">DNA-binding</keyword>
<dbReference type="GO" id="GO:0000976">
    <property type="term" value="F:transcription cis-regulatory region binding"/>
    <property type="evidence" value="ECO:0007669"/>
    <property type="project" value="TreeGrafter"/>
</dbReference>
<dbReference type="PANTHER" id="PTHR30126">
    <property type="entry name" value="HTH-TYPE TRANSCRIPTIONAL REGULATOR"/>
    <property type="match status" value="1"/>
</dbReference>
<dbReference type="SUPFAM" id="SSF53850">
    <property type="entry name" value="Periplasmic binding protein-like II"/>
    <property type="match status" value="1"/>
</dbReference>
<dbReference type="AlphaFoldDB" id="A0A5F2BNN3"/>
<evidence type="ECO:0000313" key="7">
    <source>
        <dbReference type="Proteomes" id="UP000298429"/>
    </source>
</evidence>
<dbReference type="InterPro" id="IPR036388">
    <property type="entry name" value="WH-like_DNA-bd_sf"/>
</dbReference>
<comment type="caution">
    <text evidence="6">The sequence shown here is derived from an EMBL/GenBank/DDBJ whole genome shotgun (WGS) entry which is preliminary data.</text>
</comment>
<accession>A0A5F2BNN3</accession>
<dbReference type="InterPro" id="IPR000847">
    <property type="entry name" value="LysR_HTH_N"/>
</dbReference>
<comment type="similarity">
    <text evidence="1">Belongs to the LysR transcriptional regulatory family.</text>
</comment>
<evidence type="ECO:0000256" key="2">
    <source>
        <dbReference type="ARBA" id="ARBA00023015"/>
    </source>
</evidence>
<evidence type="ECO:0000256" key="1">
    <source>
        <dbReference type="ARBA" id="ARBA00009437"/>
    </source>
</evidence>
<feature type="domain" description="HTH lysR-type" evidence="5">
    <location>
        <begin position="1"/>
        <end position="58"/>
    </location>
</feature>
<dbReference type="RefSeq" id="WP_135670047.1">
    <property type="nucleotide sequence ID" value="NZ_RQGN01000027.1"/>
</dbReference>
<dbReference type="Proteomes" id="UP000298429">
    <property type="component" value="Unassembled WGS sequence"/>
</dbReference>
<dbReference type="InterPro" id="IPR036390">
    <property type="entry name" value="WH_DNA-bd_sf"/>
</dbReference>
<dbReference type="Pfam" id="PF03466">
    <property type="entry name" value="LysR_substrate"/>
    <property type="match status" value="1"/>
</dbReference>
<gene>
    <name evidence="6" type="ORF">EHQ76_05140</name>
</gene>
<dbReference type="SUPFAM" id="SSF46785">
    <property type="entry name" value="Winged helix' DNA-binding domain"/>
    <property type="match status" value="1"/>
</dbReference>
<protein>
    <submittedName>
        <fullName evidence="6">LysR family transcriptional regulator</fullName>
    </submittedName>
</protein>
<dbReference type="PROSITE" id="PS50931">
    <property type="entry name" value="HTH_LYSR"/>
    <property type="match status" value="1"/>
</dbReference>
<dbReference type="Gene3D" id="3.40.190.290">
    <property type="match status" value="1"/>
</dbReference>
<dbReference type="EMBL" id="RQGN01000027">
    <property type="protein sequence ID" value="TGM07185.1"/>
    <property type="molecule type" value="Genomic_DNA"/>
</dbReference>
<keyword evidence="2" id="KW-0805">Transcription regulation</keyword>
<reference evidence="6 7" key="1">
    <citation type="journal article" date="2019" name="PLoS Negl. Trop. Dis.">
        <title>Revisiting the worldwide diversity of Leptospira species in the environment.</title>
        <authorList>
            <person name="Vincent A.T."/>
            <person name="Schiettekatte O."/>
            <person name="Bourhy P."/>
            <person name="Veyrier F.J."/>
            <person name="Picardeau M."/>
        </authorList>
    </citation>
    <scope>NUCLEOTIDE SEQUENCE [LARGE SCALE GENOMIC DNA]</scope>
    <source>
        <strain evidence="6 7">201702444</strain>
    </source>
</reference>
<dbReference type="InterPro" id="IPR005119">
    <property type="entry name" value="LysR_subst-bd"/>
</dbReference>
<dbReference type="Pfam" id="PF00126">
    <property type="entry name" value="HTH_1"/>
    <property type="match status" value="1"/>
</dbReference>